<keyword evidence="2" id="KW-1185">Reference proteome</keyword>
<sequence length="197" mass="21922">MSGGSPVGGLVRHRHFQGGYSSNGEDIEECDDDATSSRCHVFPATDAPSPLASAGLAWGEIVVNALWIASAGLVVYLGDSHCNLLFLLFHDERIRRVPLCLGMIAIMLNFLFFFYTITMAWRLRRFDEKWELTSISALPYITVLGLVAFILLAFSLWPIWSFLSIPLLFTIFMATMVVLPSIMISILKCKNDGVRAD</sequence>
<proteinExistence type="predicted"/>
<comment type="caution">
    <text evidence="1">The sequence shown here is derived from an EMBL/GenBank/DDBJ whole genome shotgun (WGS) entry which is preliminary data.</text>
</comment>
<accession>A0ACB9RF62</accession>
<dbReference type="Proteomes" id="UP001057402">
    <property type="component" value="Chromosome 4"/>
</dbReference>
<evidence type="ECO:0000313" key="2">
    <source>
        <dbReference type="Proteomes" id="UP001057402"/>
    </source>
</evidence>
<name>A0ACB9RF62_9MYRT</name>
<organism evidence="1 2">
    <name type="scientific">Melastoma candidum</name>
    <dbReference type="NCBI Taxonomy" id="119954"/>
    <lineage>
        <taxon>Eukaryota</taxon>
        <taxon>Viridiplantae</taxon>
        <taxon>Streptophyta</taxon>
        <taxon>Embryophyta</taxon>
        <taxon>Tracheophyta</taxon>
        <taxon>Spermatophyta</taxon>
        <taxon>Magnoliopsida</taxon>
        <taxon>eudicotyledons</taxon>
        <taxon>Gunneridae</taxon>
        <taxon>Pentapetalae</taxon>
        <taxon>rosids</taxon>
        <taxon>malvids</taxon>
        <taxon>Myrtales</taxon>
        <taxon>Melastomataceae</taxon>
        <taxon>Melastomatoideae</taxon>
        <taxon>Melastomateae</taxon>
        <taxon>Melastoma</taxon>
    </lineage>
</organism>
<protein>
    <submittedName>
        <fullName evidence="1">Uncharacterized protein</fullName>
    </submittedName>
</protein>
<dbReference type="EMBL" id="CM042883">
    <property type="protein sequence ID" value="KAI4377138.1"/>
    <property type="molecule type" value="Genomic_DNA"/>
</dbReference>
<evidence type="ECO:0000313" key="1">
    <source>
        <dbReference type="EMBL" id="KAI4377138.1"/>
    </source>
</evidence>
<reference evidence="2" key="1">
    <citation type="journal article" date="2023" name="Front. Plant Sci.">
        <title>Chromosomal-level genome assembly of Melastoma candidum provides insights into trichome evolution.</title>
        <authorList>
            <person name="Zhong Y."/>
            <person name="Wu W."/>
            <person name="Sun C."/>
            <person name="Zou P."/>
            <person name="Liu Y."/>
            <person name="Dai S."/>
            <person name="Zhou R."/>
        </authorList>
    </citation>
    <scope>NUCLEOTIDE SEQUENCE [LARGE SCALE GENOMIC DNA]</scope>
</reference>
<gene>
    <name evidence="1" type="ORF">MLD38_014821</name>
</gene>